<evidence type="ECO:0000313" key="2">
    <source>
        <dbReference type="Proteomes" id="UP001164929"/>
    </source>
</evidence>
<keyword evidence="2" id="KW-1185">Reference proteome</keyword>
<protein>
    <submittedName>
        <fullName evidence="1">Uncharacterized protein</fullName>
    </submittedName>
</protein>
<name>A0AAD6QMU5_9ROSI</name>
<evidence type="ECO:0000313" key="1">
    <source>
        <dbReference type="EMBL" id="KAJ6993307.1"/>
    </source>
</evidence>
<gene>
    <name evidence="1" type="ORF">NC653_016435</name>
</gene>
<proteinExistence type="predicted"/>
<dbReference type="AlphaFoldDB" id="A0AAD6QMU5"/>
<accession>A0AAD6QMU5</accession>
<comment type="caution">
    <text evidence="1">The sequence shown here is derived from an EMBL/GenBank/DDBJ whole genome shotgun (WGS) entry which is preliminary data.</text>
</comment>
<dbReference type="Proteomes" id="UP001164929">
    <property type="component" value="Chromosome 6"/>
</dbReference>
<organism evidence="1 2">
    <name type="scientific">Populus alba x Populus x berolinensis</name>
    <dbReference type="NCBI Taxonomy" id="444605"/>
    <lineage>
        <taxon>Eukaryota</taxon>
        <taxon>Viridiplantae</taxon>
        <taxon>Streptophyta</taxon>
        <taxon>Embryophyta</taxon>
        <taxon>Tracheophyta</taxon>
        <taxon>Spermatophyta</taxon>
        <taxon>Magnoliopsida</taxon>
        <taxon>eudicotyledons</taxon>
        <taxon>Gunneridae</taxon>
        <taxon>Pentapetalae</taxon>
        <taxon>rosids</taxon>
        <taxon>fabids</taxon>
        <taxon>Malpighiales</taxon>
        <taxon>Salicaceae</taxon>
        <taxon>Saliceae</taxon>
        <taxon>Populus</taxon>
    </lineage>
</organism>
<sequence>MDALHETVVKIEKDVLLFSSFWGKTTCSR</sequence>
<dbReference type="EMBL" id="JAQIZT010000006">
    <property type="protein sequence ID" value="KAJ6993307.1"/>
    <property type="molecule type" value="Genomic_DNA"/>
</dbReference>
<reference evidence="1" key="1">
    <citation type="journal article" date="2023" name="Mol. Ecol. Resour.">
        <title>Chromosome-level genome assembly of a triploid poplar Populus alba 'Berolinensis'.</title>
        <authorList>
            <person name="Chen S."/>
            <person name="Yu Y."/>
            <person name="Wang X."/>
            <person name="Wang S."/>
            <person name="Zhang T."/>
            <person name="Zhou Y."/>
            <person name="He R."/>
            <person name="Meng N."/>
            <person name="Wang Y."/>
            <person name="Liu W."/>
            <person name="Liu Z."/>
            <person name="Liu J."/>
            <person name="Guo Q."/>
            <person name="Huang H."/>
            <person name="Sederoff R.R."/>
            <person name="Wang G."/>
            <person name="Qu G."/>
            <person name="Chen S."/>
        </authorList>
    </citation>
    <scope>NUCLEOTIDE SEQUENCE</scope>
    <source>
        <strain evidence="1">SC-2020</strain>
    </source>
</reference>